<evidence type="ECO:0000259" key="5">
    <source>
        <dbReference type="Pfam" id="PF20434"/>
    </source>
</evidence>
<evidence type="ECO:0000313" key="6">
    <source>
        <dbReference type="EMBL" id="MBK9298565.1"/>
    </source>
</evidence>
<proteinExistence type="inferred from homology"/>
<dbReference type="InterPro" id="IPR029058">
    <property type="entry name" value="AB_hydrolase_fold"/>
</dbReference>
<feature type="region of interest" description="Disordered" evidence="4">
    <location>
        <begin position="1"/>
        <end position="28"/>
    </location>
</feature>
<dbReference type="InterPro" id="IPR050300">
    <property type="entry name" value="GDXG_lipolytic_enzyme"/>
</dbReference>
<protein>
    <submittedName>
        <fullName evidence="6">Alpha/beta hydrolase</fullName>
    </submittedName>
</protein>
<keyword evidence="2 6" id="KW-0378">Hydrolase</keyword>
<evidence type="ECO:0000313" key="7">
    <source>
        <dbReference type="Proteomes" id="UP000727993"/>
    </source>
</evidence>
<gene>
    <name evidence="6" type="ORF">IPN02_17410</name>
</gene>
<dbReference type="PANTHER" id="PTHR48081">
    <property type="entry name" value="AB HYDROLASE SUPERFAMILY PROTEIN C4A8.06C"/>
    <property type="match status" value="1"/>
</dbReference>
<sequence length="356" mass="38345">MHPHDAEPLDGVVGTDDHPSDTSPRPRSRRWAWGLGVTAAIEAPTLFFTLSPWPGTRIIRWIFNRDSAKVTAALERHAPDGVDSITDEAYRADDPQARLDVYFPAAAEGALPTVIWTHGGAWISGRKSDFSGYYRLLASRGYTVVSLDYSLGPEATYPTAVRQLNDAHAHLLAHAERLRVEPGSIVLAGDSAGAQLTSQLATAITRPAYADELGIVPSLKANQLAGVILNCGIYDLNALSSAPGVIGWGIEESLWAYTGVRDVARSDAAAQMSTLNHVTGDFPATFISGGNGDPLTDVQSKPLAKRLTELGVDVDTLFFSASHRPKLGHEYQFDLDVDDGKLAFERTVDFVAAHTT</sequence>
<dbReference type="SUPFAM" id="SSF53474">
    <property type="entry name" value="alpha/beta-Hydrolases"/>
    <property type="match status" value="1"/>
</dbReference>
<accession>A0A936NDY9</accession>
<dbReference type="InterPro" id="IPR049492">
    <property type="entry name" value="BD-FAE-like_dom"/>
</dbReference>
<dbReference type="PROSITE" id="PS01174">
    <property type="entry name" value="LIPASE_GDXG_SER"/>
    <property type="match status" value="1"/>
</dbReference>
<evidence type="ECO:0000256" key="2">
    <source>
        <dbReference type="ARBA" id="ARBA00022801"/>
    </source>
</evidence>
<reference evidence="6 7" key="1">
    <citation type="submission" date="2020-10" db="EMBL/GenBank/DDBJ databases">
        <title>Connecting structure to function with the recovery of over 1000 high-quality activated sludge metagenome-assembled genomes encoding full-length rRNA genes using long-read sequencing.</title>
        <authorList>
            <person name="Singleton C.M."/>
            <person name="Petriglieri F."/>
            <person name="Kristensen J.M."/>
            <person name="Kirkegaard R.H."/>
            <person name="Michaelsen T.Y."/>
            <person name="Andersen M.H."/>
            <person name="Karst S.M."/>
            <person name="Dueholm M.S."/>
            <person name="Nielsen P.H."/>
            <person name="Albertsen M."/>
        </authorList>
    </citation>
    <scope>NUCLEOTIDE SEQUENCE [LARGE SCALE GENOMIC DNA]</scope>
    <source>
        <strain evidence="6">Lyne_18-Q3-R50-59_MAXAC.006</strain>
    </source>
</reference>
<evidence type="ECO:0000256" key="1">
    <source>
        <dbReference type="ARBA" id="ARBA00010515"/>
    </source>
</evidence>
<dbReference type="AlphaFoldDB" id="A0A936NDY9"/>
<evidence type="ECO:0000256" key="3">
    <source>
        <dbReference type="PROSITE-ProRule" id="PRU10038"/>
    </source>
</evidence>
<dbReference type="Gene3D" id="3.40.50.1820">
    <property type="entry name" value="alpha/beta hydrolase"/>
    <property type="match status" value="1"/>
</dbReference>
<dbReference type="EMBL" id="JADJZA010000009">
    <property type="protein sequence ID" value="MBK9298565.1"/>
    <property type="molecule type" value="Genomic_DNA"/>
</dbReference>
<dbReference type="Pfam" id="PF20434">
    <property type="entry name" value="BD-FAE"/>
    <property type="match status" value="1"/>
</dbReference>
<dbReference type="PANTHER" id="PTHR48081:SF33">
    <property type="entry name" value="KYNURENINE FORMAMIDASE"/>
    <property type="match status" value="1"/>
</dbReference>
<dbReference type="InterPro" id="IPR033140">
    <property type="entry name" value="Lipase_GDXG_put_SER_AS"/>
</dbReference>
<comment type="similarity">
    <text evidence="1">Belongs to the 'GDXG' lipolytic enzyme family.</text>
</comment>
<dbReference type="GO" id="GO:0016787">
    <property type="term" value="F:hydrolase activity"/>
    <property type="evidence" value="ECO:0007669"/>
    <property type="project" value="UniProtKB-KW"/>
</dbReference>
<dbReference type="Proteomes" id="UP000727993">
    <property type="component" value="Unassembled WGS sequence"/>
</dbReference>
<feature type="active site" evidence="3">
    <location>
        <position position="191"/>
    </location>
</feature>
<evidence type="ECO:0000256" key="4">
    <source>
        <dbReference type="SAM" id="MobiDB-lite"/>
    </source>
</evidence>
<feature type="domain" description="BD-FAE-like" evidence="5">
    <location>
        <begin position="99"/>
        <end position="306"/>
    </location>
</feature>
<organism evidence="6 7">
    <name type="scientific">Candidatus Neomicrothrix subdominans</name>
    <dbReference type="NCBI Taxonomy" id="2954438"/>
    <lineage>
        <taxon>Bacteria</taxon>
        <taxon>Bacillati</taxon>
        <taxon>Actinomycetota</taxon>
        <taxon>Acidimicrobiia</taxon>
        <taxon>Acidimicrobiales</taxon>
        <taxon>Microthrixaceae</taxon>
        <taxon>Candidatus Neomicrothrix</taxon>
    </lineage>
</organism>
<name>A0A936NDY9_9ACTN</name>
<comment type="caution">
    <text evidence="6">The sequence shown here is derived from an EMBL/GenBank/DDBJ whole genome shotgun (WGS) entry which is preliminary data.</text>
</comment>